<dbReference type="InterPro" id="IPR011008">
    <property type="entry name" value="Dimeric_a/b-barrel"/>
</dbReference>
<evidence type="ECO:0000313" key="2">
    <source>
        <dbReference type="Proteomes" id="UP001524501"/>
    </source>
</evidence>
<gene>
    <name evidence="1" type="ORF">NOF53_15530</name>
</gene>
<comment type="caution">
    <text evidence="1">The sequence shown here is derived from an EMBL/GenBank/DDBJ whole genome shotgun (WGS) entry which is preliminary data.</text>
</comment>
<protein>
    <recommendedName>
        <fullName evidence="3">ABM domain-containing protein</fullName>
    </recommendedName>
</protein>
<keyword evidence="2" id="KW-1185">Reference proteome</keyword>
<sequence length="88" mass="9715">MSVVVRHHASGMTVDQYSAVATQTTDAIQNANGFIAHYAFAEGDGLTVSEIWESQADHDKFFDEVIRPKLPQEIPPPAVFDVINTITR</sequence>
<name>A0ABT1QHJ0_9NOCA</name>
<proteinExistence type="predicted"/>
<dbReference type="Proteomes" id="UP001524501">
    <property type="component" value="Unassembled WGS sequence"/>
</dbReference>
<dbReference type="EMBL" id="JANFQF010000012">
    <property type="protein sequence ID" value="MCQ4120565.1"/>
    <property type="molecule type" value="Genomic_DNA"/>
</dbReference>
<dbReference type="SUPFAM" id="SSF54909">
    <property type="entry name" value="Dimeric alpha+beta barrel"/>
    <property type="match status" value="1"/>
</dbReference>
<accession>A0ABT1QHJ0</accession>
<reference evidence="1 2" key="1">
    <citation type="submission" date="2022-07" db="EMBL/GenBank/DDBJ databases">
        <title>Degradation activity of malathion, p-nitrophenol and potential low-temperature adaptation strategy of Rhodococcus sp. FXJ9.536.</title>
        <authorList>
            <person name="Huang J."/>
            <person name="Huang Y."/>
        </authorList>
    </citation>
    <scope>NUCLEOTIDE SEQUENCE [LARGE SCALE GENOMIC DNA]</scope>
    <source>
        <strain evidence="1 2">FXJ9.536</strain>
    </source>
</reference>
<organism evidence="1 2">
    <name type="scientific">Rhodococcus tibetensis</name>
    <dbReference type="NCBI Taxonomy" id="2965064"/>
    <lineage>
        <taxon>Bacteria</taxon>
        <taxon>Bacillati</taxon>
        <taxon>Actinomycetota</taxon>
        <taxon>Actinomycetes</taxon>
        <taxon>Mycobacteriales</taxon>
        <taxon>Nocardiaceae</taxon>
        <taxon>Rhodococcus</taxon>
    </lineage>
</organism>
<evidence type="ECO:0008006" key="3">
    <source>
        <dbReference type="Google" id="ProtNLM"/>
    </source>
</evidence>
<dbReference type="RefSeq" id="WP_255970171.1">
    <property type="nucleotide sequence ID" value="NZ_JANFQF010000012.1"/>
</dbReference>
<evidence type="ECO:0000313" key="1">
    <source>
        <dbReference type="EMBL" id="MCQ4120565.1"/>
    </source>
</evidence>